<keyword evidence="6 9" id="KW-0472">Membrane</keyword>
<keyword evidence="7" id="KW-0479">Metal-binding</keyword>
<keyword evidence="5 9" id="KW-1133">Transmembrane helix</keyword>
<evidence type="ECO:0000256" key="5">
    <source>
        <dbReference type="ARBA" id="ARBA00022989"/>
    </source>
</evidence>
<feature type="transmembrane region" description="Helical" evidence="9">
    <location>
        <begin position="225"/>
        <end position="244"/>
    </location>
</feature>
<dbReference type="InterPro" id="IPR000715">
    <property type="entry name" value="Glycosyl_transferase_4"/>
</dbReference>
<comment type="cofactor">
    <cofactor evidence="7">
        <name>Mg(2+)</name>
        <dbReference type="ChEBI" id="CHEBI:18420"/>
    </cofactor>
</comment>
<name>F8B4T0_9ACTN</name>
<dbReference type="Pfam" id="PF00953">
    <property type="entry name" value="Glycos_transf_4"/>
    <property type="match status" value="1"/>
</dbReference>
<keyword evidence="4 9" id="KW-0812">Transmembrane</keyword>
<dbReference type="GO" id="GO:0071555">
    <property type="term" value="P:cell wall organization"/>
    <property type="evidence" value="ECO:0007669"/>
    <property type="project" value="TreeGrafter"/>
</dbReference>
<feature type="transmembrane region" description="Helical" evidence="9">
    <location>
        <begin position="169"/>
        <end position="189"/>
    </location>
</feature>
<evidence type="ECO:0000256" key="4">
    <source>
        <dbReference type="ARBA" id="ARBA00022692"/>
    </source>
</evidence>
<organism evidence="10 11">
    <name type="scientific">Candidatus Protofrankia datiscae</name>
    <dbReference type="NCBI Taxonomy" id="2716812"/>
    <lineage>
        <taxon>Bacteria</taxon>
        <taxon>Bacillati</taxon>
        <taxon>Actinomycetota</taxon>
        <taxon>Actinomycetes</taxon>
        <taxon>Frankiales</taxon>
        <taxon>Frankiaceae</taxon>
        <taxon>Protofrankia</taxon>
    </lineage>
</organism>
<evidence type="ECO:0000256" key="8">
    <source>
        <dbReference type="SAM" id="MobiDB-lite"/>
    </source>
</evidence>
<dbReference type="GO" id="GO:0044038">
    <property type="term" value="P:cell wall macromolecule biosynthetic process"/>
    <property type="evidence" value="ECO:0007669"/>
    <property type="project" value="TreeGrafter"/>
</dbReference>
<proteinExistence type="predicted"/>
<dbReference type="eggNOG" id="COG0472">
    <property type="taxonomic scope" value="Bacteria"/>
</dbReference>
<reference evidence="10 11" key="1">
    <citation type="submission" date="2011-05" db="EMBL/GenBank/DDBJ databases">
        <title>Complete sequence of chromosome of Frankia symbiont of Datisca glomerata.</title>
        <authorList>
            <consortium name="US DOE Joint Genome Institute"/>
            <person name="Lucas S."/>
            <person name="Han J."/>
            <person name="Lapidus A."/>
            <person name="Cheng J.-F."/>
            <person name="Goodwin L."/>
            <person name="Pitluck S."/>
            <person name="Peters L."/>
            <person name="Mikhailova N."/>
            <person name="Chertkov O."/>
            <person name="Teshima H."/>
            <person name="Han C."/>
            <person name="Tapia R."/>
            <person name="Land M."/>
            <person name="Hauser L."/>
            <person name="Kyrpides N."/>
            <person name="Ivanova N."/>
            <person name="Pagani I."/>
            <person name="Berry A."/>
            <person name="Pawlowski K."/>
            <person name="Persson T."/>
            <person name="Vanden Heuvel B."/>
            <person name="Benson D."/>
            <person name="Woyke T."/>
        </authorList>
    </citation>
    <scope>NUCLEOTIDE SEQUENCE [LARGE SCALE GENOMIC DNA]</scope>
    <source>
        <strain evidence="11">4085684</strain>
    </source>
</reference>
<feature type="binding site" evidence="7">
    <location>
        <position position="224"/>
    </location>
    <ligand>
        <name>Mg(2+)</name>
        <dbReference type="ChEBI" id="CHEBI:18420"/>
    </ligand>
</feature>
<feature type="transmembrane region" description="Helical" evidence="9">
    <location>
        <begin position="118"/>
        <end position="136"/>
    </location>
</feature>
<feature type="transmembrane region" description="Helical" evidence="9">
    <location>
        <begin position="323"/>
        <end position="341"/>
    </location>
</feature>
<feature type="transmembrane region" description="Helical" evidence="9">
    <location>
        <begin position="86"/>
        <end position="106"/>
    </location>
</feature>
<feature type="transmembrane region" description="Helical" evidence="9">
    <location>
        <begin position="60"/>
        <end position="80"/>
    </location>
</feature>
<feature type="region of interest" description="Disordered" evidence="8">
    <location>
        <begin position="351"/>
        <end position="383"/>
    </location>
</feature>
<evidence type="ECO:0000256" key="1">
    <source>
        <dbReference type="ARBA" id="ARBA00004651"/>
    </source>
</evidence>
<evidence type="ECO:0000256" key="7">
    <source>
        <dbReference type="PIRSR" id="PIRSR600715-1"/>
    </source>
</evidence>
<keyword evidence="3 10" id="KW-0808">Transferase</keyword>
<dbReference type="STRING" id="656024.FsymDg_1691"/>
<evidence type="ECO:0000256" key="2">
    <source>
        <dbReference type="ARBA" id="ARBA00022475"/>
    </source>
</evidence>
<dbReference type="Proteomes" id="UP000001549">
    <property type="component" value="Chromosome"/>
</dbReference>
<dbReference type="PANTHER" id="PTHR22926:SF3">
    <property type="entry name" value="UNDECAPRENYL-PHOSPHATE ALPHA-N-ACETYLGLUCOSAMINYL 1-PHOSPHATE TRANSFERASE"/>
    <property type="match status" value="1"/>
</dbReference>
<feature type="binding site" evidence="7">
    <location>
        <position position="164"/>
    </location>
    <ligand>
        <name>Mg(2+)</name>
        <dbReference type="ChEBI" id="CHEBI:18420"/>
    </ligand>
</feature>
<evidence type="ECO:0000313" key="11">
    <source>
        <dbReference type="Proteomes" id="UP000001549"/>
    </source>
</evidence>
<feature type="transmembrane region" description="Helical" evidence="9">
    <location>
        <begin position="298"/>
        <end position="317"/>
    </location>
</feature>
<dbReference type="EMBL" id="CP002801">
    <property type="protein sequence ID" value="AEH09141.1"/>
    <property type="molecule type" value="Genomic_DNA"/>
</dbReference>
<evidence type="ECO:0000256" key="6">
    <source>
        <dbReference type="ARBA" id="ARBA00023136"/>
    </source>
</evidence>
<dbReference type="RefSeq" id="WP_013873097.1">
    <property type="nucleotide sequence ID" value="NZ_CAAAGZ010000102.1"/>
</dbReference>
<dbReference type="GO" id="GO:0009103">
    <property type="term" value="P:lipopolysaccharide biosynthetic process"/>
    <property type="evidence" value="ECO:0007669"/>
    <property type="project" value="TreeGrafter"/>
</dbReference>
<gene>
    <name evidence="10" type="ordered locus">FsymDg_1691</name>
</gene>
<dbReference type="GO" id="GO:0016780">
    <property type="term" value="F:phosphotransferase activity, for other substituted phosphate groups"/>
    <property type="evidence" value="ECO:0007669"/>
    <property type="project" value="InterPro"/>
</dbReference>
<dbReference type="KEGG" id="fsy:FsymDg_1691"/>
<evidence type="ECO:0000256" key="3">
    <source>
        <dbReference type="ARBA" id="ARBA00022679"/>
    </source>
</evidence>
<comment type="subcellular location">
    <subcellularLocation>
        <location evidence="1">Cell membrane</location>
        <topology evidence="1">Multi-pass membrane protein</topology>
    </subcellularLocation>
</comment>
<dbReference type="HOGENOM" id="CLU_023982_3_2_11"/>
<keyword evidence="7" id="KW-0460">Magnesium</keyword>
<protein>
    <submittedName>
        <fullName evidence="10">Glycosyl transferase, family 4, conserved region-containing protein</fullName>
    </submittedName>
</protein>
<keyword evidence="11" id="KW-1185">Reference proteome</keyword>
<dbReference type="GO" id="GO:0005886">
    <property type="term" value="C:plasma membrane"/>
    <property type="evidence" value="ECO:0007669"/>
    <property type="project" value="UniProtKB-SubCell"/>
</dbReference>
<evidence type="ECO:0000313" key="10">
    <source>
        <dbReference type="EMBL" id="AEH09141.1"/>
    </source>
</evidence>
<feature type="transmembrane region" description="Helical" evidence="9">
    <location>
        <begin position="18"/>
        <end position="39"/>
    </location>
</feature>
<dbReference type="AlphaFoldDB" id="F8B4T0"/>
<dbReference type="GO" id="GO:0046872">
    <property type="term" value="F:metal ion binding"/>
    <property type="evidence" value="ECO:0007669"/>
    <property type="project" value="UniProtKB-KW"/>
</dbReference>
<evidence type="ECO:0000256" key="9">
    <source>
        <dbReference type="SAM" id="Phobius"/>
    </source>
</evidence>
<keyword evidence="2" id="KW-1003">Cell membrane</keyword>
<dbReference type="PANTHER" id="PTHR22926">
    <property type="entry name" value="PHOSPHO-N-ACETYLMURAMOYL-PENTAPEPTIDE-TRANSFERASE"/>
    <property type="match status" value="1"/>
</dbReference>
<feature type="transmembrane region" description="Helical" evidence="9">
    <location>
        <begin position="142"/>
        <end position="162"/>
    </location>
</feature>
<accession>F8B4T0</accession>
<sequence length="383" mass="39363">MPAAAKDPPDHPKAVDDVALSAAIALLITAITTPAVIAGMRRLAVMDTVTERSSHLVPTCRGGGVAIALGLFAGMLVPIIDPAVDAPAELFTVVVAASLFGLLGLAEDTHGVAALRRLGLQMIAAALTIVAWVAVAPPDLPVAVIPLAACAALVWIAGFTNAFNFMDGINGISSAQTLLTGVAFAVIGHRSGLDFLTYGGAMAAGAALGFGPYNFPRARIFLGDVGSYALGALIAVLALLAVAHGVRPDAVVAPLLVYLADTSCTLLRRVRSGQLWYAPHRGHVYQLLTVAGWSHTRATLAVSSVTAATAGLGIVIYSADVAARVAAGIAAVLLVRMYLLLPRYLDGRRRQPRAGAAAPGRHRATNPKMSGHGEALHNTTPAV</sequence>